<organism evidence="7">
    <name type="scientific">Dipodfec virus RodF1_16</name>
    <dbReference type="NCBI Taxonomy" id="2929292"/>
    <lineage>
        <taxon>Viruses</taxon>
        <taxon>Monodnaviria</taxon>
        <taxon>Sangervirae</taxon>
        <taxon>Phixviricota</taxon>
        <taxon>Malgrandaviricetes</taxon>
        <taxon>Petitvirales</taxon>
        <taxon>Microviridae</taxon>
    </lineage>
</organism>
<evidence type="ECO:0000256" key="5">
    <source>
        <dbReference type="ARBA" id="ARBA00022844"/>
    </source>
</evidence>
<keyword evidence="5" id="KW-0946">Virion</keyword>
<protein>
    <submittedName>
        <fullName evidence="7">Major capsid protein</fullName>
    </submittedName>
</protein>
<dbReference type="Pfam" id="PF02305">
    <property type="entry name" value="Phage_F"/>
    <property type="match status" value="2"/>
</dbReference>
<dbReference type="SUPFAM" id="SSF88645">
    <property type="entry name" value="ssDNA viruses"/>
    <property type="match status" value="1"/>
</dbReference>
<feature type="region of interest" description="Disordered" evidence="6">
    <location>
        <begin position="348"/>
        <end position="370"/>
    </location>
</feature>
<evidence type="ECO:0000256" key="6">
    <source>
        <dbReference type="SAM" id="MobiDB-lite"/>
    </source>
</evidence>
<dbReference type="GO" id="GO:0005198">
    <property type="term" value="F:structural molecule activity"/>
    <property type="evidence" value="ECO:0007669"/>
    <property type="project" value="InterPro"/>
</dbReference>
<keyword evidence="4" id="KW-0167">Capsid protein</keyword>
<dbReference type="InterPro" id="IPR016184">
    <property type="entry name" value="Capsid/spike_ssDNA_virus"/>
</dbReference>
<keyword evidence="3" id="KW-1140">T=1 icosahedral capsid protein</keyword>
<accession>A0A976N2T2</accession>
<dbReference type="GO" id="GO:0039615">
    <property type="term" value="C:T=1 icosahedral viral capsid"/>
    <property type="evidence" value="ECO:0007669"/>
    <property type="project" value="UniProtKB-KW"/>
</dbReference>
<sequence>MPTVNLFDPKTPSPTSPRNAFDVGYSTLFSSPVGQLLPCYVEDVKSGDKLSLSMDCITRTNPVNTAAFITFDEKVDFWFVPYHLLWTSYEDWRLGQTFPHRTTSTLNVGSQVLLPFTSWSSLSDYLSTVTLDIPGDSTSSYMIFNPNISTSVRYLDLLGYGVPPIQGLMGKLAIFNGSEPVIPDTTVVSQLRQYYSSLDTNGLSCNYFRLAAFQCIYMHGYRNTEYEKLDPSYYNMDNLFNNLDIDNIVRVNPSLPPPLLSNNYYLVAKSPTTSSPSTLSNRLTWDKLMAPRYKNWRDDIFTTLKPVSGFESGVTGFEFTTYYEDNKPDGLLGSSFDWPIFVPNRKTPQGGHPDSSAFDRPNSSFPEPNDSHMEDTYQFLAAGNDYPAMVRQALITELQNQGTPDAYGLTYLYPQNIRNLMAQDSYARSAIYADKTYSAQMKALFGESVTDYHRPEYLGSFSNYIQISEVVATSAGSDGTSDASTSVLGEIAGKGLATASDKKIFSRSFDKDGVIIGVHYIMPRNNYDSYRISKFNTKLSRFDYYSPHFDGLGLQPVFAYERNAYLSGTEIGITDKLTSLLGYAPRYYEYKQRTNEVHGAFMLGQPDYDWTLSNNSESVFVGSALSNLKILPNITDRIFALAYNGSPTTDPFKHYMNFNITRVSNLQRQGTPSI</sequence>
<dbReference type="InterPro" id="IPR003514">
    <property type="entry name" value="Microviridae_protein_F"/>
</dbReference>
<evidence type="ECO:0000313" key="7">
    <source>
        <dbReference type="EMBL" id="UPW42031.1"/>
    </source>
</evidence>
<reference evidence="7" key="1">
    <citation type="submission" date="2022-02" db="EMBL/GenBank/DDBJ databases">
        <title>Towards deciphering the DNA virus diversity associated with rodent species in the families Cricetidae and Heteromyidae.</title>
        <authorList>
            <person name="Lund M."/>
            <person name="Larsen B.B."/>
            <person name="Gryseels S."/>
            <person name="Kraberger S."/>
            <person name="Rowsey D.M."/>
            <person name="Steger L."/>
            <person name="Yule K.M."/>
            <person name="Upham N.S."/>
            <person name="Worobey M."/>
            <person name="Van Doorslaer K."/>
            <person name="Varsani A."/>
        </authorList>
    </citation>
    <scope>NUCLEOTIDE SEQUENCE</scope>
    <source>
        <strain evidence="7">NeonRodF1_16</strain>
    </source>
</reference>
<dbReference type="Gene3D" id="2.60.169.10">
    <property type="entry name" value="Microviridae F protein"/>
    <property type="match status" value="2"/>
</dbReference>
<evidence type="ECO:0000256" key="3">
    <source>
        <dbReference type="ARBA" id="ARBA00022431"/>
    </source>
</evidence>
<comment type="subcellular location">
    <subcellularLocation>
        <location evidence="1">Virion</location>
    </subcellularLocation>
</comment>
<proteinExistence type="inferred from homology"/>
<evidence type="ECO:0000256" key="4">
    <source>
        <dbReference type="ARBA" id="ARBA00022561"/>
    </source>
</evidence>
<comment type="similarity">
    <text evidence="2">Belongs to the microviridae F protein family.</text>
</comment>
<dbReference type="InterPro" id="IPR037002">
    <property type="entry name" value="Microviridae_protein_F_sf"/>
</dbReference>
<evidence type="ECO:0000256" key="1">
    <source>
        <dbReference type="ARBA" id="ARBA00004328"/>
    </source>
</evidence>
<name>A0A976N2T2_9VIRU</name>
<dbReference type="EMBL" id="OM869712">
    <property type="protein sequence ID" value="UPW42031.1"/>
    <property type="molecule type" value="Genomic_DNA"/>
</dbReference>
<evidence type="ECO:0000256" key="2">
    <source>
        <dbReference type="ARBA" id="ARBA00009963"/>
    </source>
</evidence>